<dbReference type="PANTHER" id="PTHR33365:SF6">
    <property type="entry name" value="OXIDASE USTYA"/>
    <property type="match status" value="1"/>
</dbReference>
<protein>
    <submittedName>
        <fullName evidence="3">Uncharacterized protein</fullName>
    </submittedName>
</protein>
<keyword evidence="2" id="KW-1133">Transmembrane helix</keyword>
<gene>
    <name evidence="3" type="ORF">K469DRAFT_752148</name>
</gene>
<dbReference type="InterPro" id="IPR021765">
    <property type="entry name" value="UstYa-like"/>
</dbReference>
<name>A0A6A6DVS4_9PEZI</name>
<dbReference type="Proteomes" id="UP000800200">
    <property type="component" value="Unassembled WGS sequence"/>
</dbReference>
<dbReference type="PANTHER" id="PTHR33365">
    <property type="entry name" value="YALI0B05434P"/>
    <property type="match status" value="1"/>
</dbReference>
<evidence type="ECO:0000256" key="1">
    <source>
        <dbReference type="ARBA" id="ARBA00035112"/>
    </source>
</evidence>
<dbReference type="AlphaFoldDB" id="A0A6A6DVS4"/>
<keyword evidence="2" id="KW-0472">Membrane</keyword>
<keyword evidence="4" id="KW-1185">Reference proteome</keyword>
<sequence>MESKSQVYIPLVDSCQNGQSVDAAAFEALHLPLFRGKPLSRSLLPWVTTALAVLLILSNILWLRYWIDQVAPQPTEYYLKPSDGHRFKGDIEVRIETLPAGFLDDNMTVSNTHWSNLFPEGDGVVALTESWVVDNNLPPSLRVEDNQTHSIYIMAGFHQLHCLSHIRHILTSYYSDPTFAITRKVVWAHTRHCVDAIRQWILCHPDDTLLAKRDGELPGEGQLRKCKNFSAYKEWPEAHSYVFSD</sequence>
<dbReference type="Pfam" id="PF11807">
    <property type="entry name" value="UstYa"/>
    <property type="match status" value="1"/>
</dbReference>
<accession>A0A6A6DVS4</accession>
<reference evidence="3" key="1">
    <citation type="journal article" date="2020" name="Stud. Mycol.">
        <title>101 Dothideomycetes genomes: a test case for predicting lifestyles and emergence of pathogens.</title>
        <authorList>
            <person name="Haridas S."/>
            <person name="Albert R."/>
            <person name="Binder M."/>
            <person name="Bloem J."/>
            <person name="Labutti K."/>
            <person name="Salamov A."/>
            <person name="Andreopoulos B."/>
            <person name="Baker S."/>
            <person name="Barry K."/>
            <person name="Bills G."/>
            <person name="Bluhm B."/>
            <person name="Cannon C."/>
            <person name="Castanera R."/>
            <person name="Culley D."/>
            <person name="Daum C."/>
            <person name="Ezra D."/>
            <person name="Gonzalez J."/>
            <person name="Henrissat B."/>
            <person name="Kuo A."/>
            <person name="Liang C."/>
            <person name="Lipzen A."/>
            <person name="Lutzoni F."/>
            <person name="Magnuson J."/>
            <person name="Mondo S."/>
            <person name="Nolan M."/>
            <person name="Ohm R."/>
            <person name="Pangilinan J."/>
            <person name="Park H.-J."/>
            <person name="Ramirez L."/>
            <person name="Alfaro M."/>
            <person name="Sun H."/>
            <person name="Tritt A."/>
            <person name="Yoshinaga Y."/>
            <person name="Zwiers L.-H."/>
            <person name="Turgeon B."/>
            <person name="Goodwin S."/>
            <person name="Spatafora J."/>
            <person name="Crous P."/>
            <person name="Grigoriev I."/>
        </authorList>
    </citation>
    <scope>NUCLEOTIDE SEQUENCE</scope>
    <source>
        <strain evidence="3">CBS 207.26</strain>
    </source>
</reference>
<dbReference type="OrthoDB" id="3687641at2759"/>
<comment type="similarity">
    <text evidence="1">Belongs to the ustYa family.</text>
</comment>
<dbReference type="GO" id="GO:0043386">
    <property type="term" value="P:mycotoxin biosynthetic process"/>
    <property type="evidence" value="ECO:0007669"/>
    <property type="project" value="InterPro"/>
</dbReference>
<keyword evidence="2" id="KW-0812">Transmembrane</keyword>
<evidence type="ECO:0000313" key="3">
    <source>
        <dbReference type="EMBL" id="KAF2182339.1"/>
    </source>
</evidence>
<evidence type="ECO:0000256" key="2">
    <source>
        <dbReference type="SAM" id="Phobius"/>
    </source>
</evidence>
<feature type="transmembrane region" description="Helical" evidence="2">
    <location>
        <begin position="43"/>
        <end position="67"/>
    </location>
</feature>
<dbReference type="EMBL" id="ML994648">
    <property type="protein sequence ID" value="KAF2182339.1"/>
    <property type="molecule type" value="Genomic_DNA"/>
</dbReference>
<organism evidence="3 4">
    <name type="scientific">Zopfia rhizophila CBS 207.26</name>
    <dbReference type="NCBI Taxonomy" id="1314779"/>
    <lineage>
        <taxon>Eukaryota</taxon>
        <taxon>Fungi</taxon>
        <taxon>Dikarya</taxon>
        <taxon>Ascomycota</taxon>
        <taxon>Pezizomycotina</taxon>
        <taxon>Dothideomycetes</taxon>
        <taxon>Dothideomycetes incertae sedis</taxon>
        <taxon>Zopfiaceae</taxon>
        <taxon>Zopfia</taxon>
    </lineage>
</organism>
<evidence type="ECO:0000313" key="4">
    <source>
        <dbReference type="Proteomes" id="UP000800200"/>
    </source>
</evidence>
<proteinExistence type="inferred from homology"/>